<feature type="transmembrane region" description="Helical" evidence="1">
    <location>
        <begin position="35"/>
        <end position="53"/>
    </location>
</feature>
<name>A0A6C0K2C9_9ZZZZ</name>
<organism evidence="2">
    <name type="scientific">viral metagenome</name>
    <dbReference type="NCBI Taxonomy" id="1070528"/>
    <lineage>
        <taxon>unclassified sequences</taxon>
        <taxon>metagenomes</taxon>
        <taxon>organismal metagenomes</taxon>
    </lineage>
</organism>
<feature type="transmembrane region" description="Helical" evidence="1">
    <location>
        <begin position="6"/>
        <end position="28"/>
    </location>
</feature>
<sequence length="134" mass="14753">MSDAAIMLELTIETLVGLMVLYVTVITYRLSPGGIIGIYILSAVVFSLIRRSMYISAEALGTSLETTSTIKTIYYGILLIVSLVGSYIIAMKRFTFLESTGIFVAGVVPAIIIDLLITMVWQPEPPLPPMQQYR</sequence>
<keyword evidence="1" id="KW-0812">Transmembrane</keyword>
<reference evidence="2" key="1">
    <citation type="journal article" date="2020" name="Nature">
        <title>Giant virus diversity and host interactions through global metagenomics.</title>
        <authorList>
            <person name="Schulz F."/>
            <person name="Roux S."/>
            <person name="Paez-Espino D."/>
            <person name="Jungbluth S."/>
            <person name="Walsh D.A."/>
            <person name="Denef V.J."/>
            <person name="McMahon K.D."/>
            <person name="Konstantinidis K.T."/>
            <person name="Eloe-Fadrosh E.A."/>
            <person name="Kyrpides N.C."/>
            <person name="Woyke T."/>
        </authorList>
    </citation>
    <scope>NUCLEOTIDE SEQUENCE</scope>
    <source>
        <strain evidence="2">GVMAG-S-1101165-84</strain>
    </source>
</reference>
<evidence type="ECO:0000256" key="1">
    <source>
        <dbReference type="SAM" id="Phobius"/>
    </source>
</evidence>
<keyword evidence="1" id="KW-1133">Transmembrane helix</keyword>
<dbReference type="AlphaFoldDB" id="A0A6C0K2C9"/>
<evidence type="ECO:0000313" key="2">
    <source>
        <dbReference type="EMBL" id="QHU11256.1"/>
    </source>
</evidence>
<accession>A0A6C0K2C9</accession>
<keyword evidence="1" id="KW-0472">Membrane</keyword>
<feature type="transmembrane region" description="Helical" evidence="1">
    <location>
        <begin position="102"/>
        <end position="121"/>
    </location>
</feature>
<dbReference type="EMBL" id="MN740780">
    <property type="protein sequence ID" value="QHU11256.1"/>
    <property type="molecule type" value="Genomic_DNA"/>
</dbReference>
<protein>
    <submittedName>
        <fullName evidence="2">Uncharacterized protein</fullName>
    </submittedName>
</protein>
<feature type="transmembrane region" description="Helical" evidence="1">
    <location>
        <begin position="73"/>
        <end position="90"/>
    </location>
</feature>
<proteinExistence type="predicted"/>